<keyword evidence="1" id="KW-1133">Transmembrane helix</keyword>
<proteinExistence type="predicted"/>
<comment type="caution">
    <text evidence="2">The sequence shown here is derived from an EMBL/GenBank/DDBJ whole genome shotgun (WGS) entry which is preliminary data.</text>
</comment>
<name>A0A086PMP6_TOXGO</name>
<dbReference type="AlphaFoldDB" id="A0A086PMP6"/>
<accession>A0A086PMP6</accession>
<dbReference type="Proteomes" id="UP000028821">
    <property type="component" value="Unassembled WGS sequence"/>
</dbReference>
<sequence>MSVFLQAKLAPRSLFPNVFPESSREPSLERVNRSYIYIYIYIYTFTYIYTYIYMCECQHLDVYIHRAESTLDRGAFSYQRVSERTSSFSGVSTCVEMHLSPGSSGHLQEASMWDVWYASSVKQSVRCAEEKERSIHEKQSRDFSSVKCSRYSVASLFLMHSATGEKTVLADALPVRSGLREFSCICAAVTFSRVQLPPPRAQVCRVVAGGGRSAKGHRCRRGGGLIVKVYRNGEDKHIKFTRETYLPQRGTRTERLEKSRFAGLLRCTLGKILCWVFQVAETVFLLDPRHSFHGESTDSVREGLQRGLRNECL</sequence>
<feature type="transmembrane region" description="Helical" evidence="1">
    <location>
        <begin position="34"/>
        <end position="54"/>
    </location>
</feature>
<reference evidence="2 3" key="1">
    <citation type="submission" date="2014-04" db="EMBL/GenBank/DDBJ databases">
        <authorList>
            <person name="Sibley D."/>
            <person name="Venepally P."/>
            <person name="Karamycheva S."/>
            <person name="Hadjithomas M."/>
            <person name="Khan A."/>
            <person name="Brunk B."/>
            <person name="Roos D."/>
            <person name="Caler E."/>
            <person name="Lorenzi H."/>
        </authorList>
    </citation>
    <scope>NUCLEOTIDE SEQUENCE [LARGE SCALE GENOMIC DNA]</scope>
    <source>
        <strain evidence="2 3">MAS</strain>
    </source>
</reference>
<dbReference type="VEuPathDB" id="ToxoDB:TGMAS_318360"/>
<evidence type="ECO:0000313" key="3">
    <source>
        <dbReference type="Proteomes" id="UP000028821"/>
    </source>
</evidence>
<dbReference type="EMBL" id="AEXC02002885">
    <property type="protein sequence ID" value="KFH01628.1"/>
    <property type="molecule type" value="Genomic_DNA"/>
</dbReference>
<organism evidence="2 3">
    <name type="scientific">Toxoplasma gondii MAS</name>
    <dbReference type="NCBI Taxonomy" id="943118"/>
    <lineage>
        <taxon>Eukaryota</taxon>
        <taxon>Sar</taxon>
        <taxon>Alveolata</taxon>
        <taxon>Apicomplexa</taxon>
        <taxon>Conoidasida</taxon>
        <taxon>Coccidia</taxon>
        <taxon>Eucoccidiorida</taxon>
        <taxon>Eimeriorina</taxon>
        <taxon>Sarcocystidae</taxon>
        <taxon>Toxoplasma</taxon>
    </lineage>
</organism>
<keyword evidence="1" id="KW-0472">Membrane</keyword>
<keyword evidence="1 2" id="KW-0812">Transmembrane</keyword>
<protein>
    <submittedName>
        <fullName evidence="2">Putative transmembrane protein</fullName>
    </submittedName>
</protein>
<evidence type="ECO:0000313" key="2">
    <source>
        <dbReference type="EMBL" id="KFH01628.1"/>
    </source>
</evidence>
<evidence type="ECO:0000256" key="1">
    <source>
        <dbReference type="SAM" id="Phobius"/>
    </source>
</evidence>
<gene>
    <name evidence="2" type="ORF">TGMAS_318360</name>
</gene>